<name>A0A934NBN4_9FLAO</name>
<dbReference type="AlphaFoldDB" id="A0A934NBN4"/>
<evidence type="ECO:0000256" key="1">
    <source>
        <dbReference type="SAM" id="Phobius"/>
    </source>
</evidence>
<keyword evidence="1" id="KW-1133">Transmembrane helix</keyword>
<dbReference type="Proteomes" id="UP000662373">
    <property type="component" value="Unassembled WGS sequence"/>
</dbReference>
<gene>
    <name evidence="2" type="ORF">JEM65_04025</name>
</gene>
<keyword evidence="3" id="KW-1185">Reference proteome</keyword>
<evidence type="ECO:0000313" key="2">
    <source>
        <dbReference type="EMBL" id="MBJ7879825.1"/>
    </source>
</evidence>
<evidence type="ECO:0000313" key="3">
    <source>
        <dbReference type="Proteomes" id="UP000662373"/>
    </source>
</evidence>
<sequence>MKLLTDRNLTLINFGIVFYFLIIYGLYVFKIDFVIIGVFQEMLSIPFLIAQVVFVVIGINYVIKHKKKPLTIISLFALIVCSILTIGSFF</sequence>
<keyword evidence="1" id="KW-0812">Transmembrane</keyword>
<organism evidence="2 3">
    <name type="scientific">Gelidibacter salicanalis</name>
    <dbReference type="NCBI Taxonomy" id="291193"/>
    <lineage>
        <taxon>Bacteria</taxon>
        <taxon>Pseudomonadati</taxon>
        <taxon>Bacteroidota</taxon>
        <taxon>Flavobacteriia</taxon>
        <taxon>Flavobacteriales</taxon>
        <taxon>Flavobacteriaceae</taxon>
        <taxon>Gelidibacter</taxon>
    </lineage>
</organism>
<feature type="transmembrane region" description="Helical" evidence="1">
    <location>
        <begin position="70"/>
        <end position="89"/>
    </location>
</feature>
<protein>
    <submittedName>
        <fullName evidence="2">Uncharacterized protein</fullName>
    </submittedName>
</protein>
<dbReference type="EMBL" id="JAEHJZ010000005">
    <property type="protein sequence ID" value="MBJ7879825.1"/>
    <property type="molecule type" value="Genomic_DNA"/>
</dbReference>
<feature type="transmembrane region" description="Helical" evidence="1">
    <location>
        <begin position="12"/>
        <end position="39"/>
    </location>
</feature>
<proteinExistence type="predicted"/>
<comment type="caution">
    <text evidence="2">The sequence shown here is derived from an EMBL/GenBank/DDBJ whole genome shotgun (WGS) entry which is preliminary data.</text>
</comment>
<keyword evidence="1" id="KW-0472">Membrane</keyword>
<accession>A0A934NBN4</accession>
<dbReference type="RefSeq" id="WP_199597308.1">
    <property type="nucleotide sequence ID" value="NZ_JAEHJZ010000005.1"/>
</dbReference>
<reference evidence="2 3" key="1">
    <citation type="submission" date="2020-09" db="EMBL/GenBank/DDBJ databases">
        <title>Draft genome of Gelidibacter salicanalis PAMC21136.</title>
        <authorList>
            <person name="Park H."/>
        </authorList>
    </citation>
    <scope>NUCLEOTIDE SEQUENCE [LARGE SCALE GENOMIC DNA]</scope>
    <source>
        <strain evidence="2 3">PAMC21136</strain>
    </source>
</reference>
<feature type="transmembrane region" description="Helical" evidence="1">
    <location>
        <begin position="45"/>
        <end position="63"/>
    </location>
</feature>